<feature type="domain" description="Bacteriophage T5 Orf172 DNA-binding" evidence="1">
    <location>
        <begin position="279"/>
        <end position="373"/>
    </location>
</feature>
<dbReference type="OrthoDB" id="9814995at2"/>
<dbReference type="RefSeq" id="WP_025413290.1">
    <property type="nucleotide sequence ID" value="NZ_CP007128.1"/>
</dbReference>
<evidence type="ECO:0000313" key="2">
    <source>
        <dbReference type="EMBL" id="AHG91857.1"/>
    </source>
</evidence>
<dbReference type="AlphaFoldDB" id="W0RMZ5"/>
<proteinExistence type="predicted"/>
<keyword evidence="2" id="KW-0378">Hydrolase</keyword>
<dbReference type="STRING" id="861299.J421_4320"/>
<keyword evidence="2" id="KW-0547">Nucleotide-binding</keyword>
<sequence length="395" mass="44016">MTGNIDLDALRADLAEFAEPAPEAAGSPLGERVLAGFDEIQRWVTEHGRLPCHGEGIDIFERLYAVRLDRIRAQQELCALLEPIDHHGILKGSKELPSDPATLSVDELAAQLAGIARSESEITTLRHVRSRAEIQSAEEIATRQPCADFEQFQPLFKGVQDEIRAGIRQTRRFGRDAIITVRDFFVLGGQLVYVAEMGEVYRTPEGAPNARLRVIYSNGTESNLLIRSLQNALYKDETGRRVTEPDAGPLFAAHADEGDLASGKVYVLRSRSDHPEIASRRDLIHKIGVTGGDVAGRIGNAKLDPTYLLADVEVVTTYQLYHINRTKLENLLHRVFDPARLSITLTDRFGNPVSPREWFLVPLFVIDEAIERIRDGTITDYSYDPAKGSLVRRKT</sequence>
<dbReference type="InParanoid" id="W0RMZ5"/>
<dbReference type="Proteomes" id="UP000019151">
    <property type="component" value="Chromosome"/>
</dbReference>
<keyword evidence="3" id="KW-1185">Reference proteome</keyword>
<dbReference type="Pfam" id="PF13455">
    <property type="entry name" value="MUG113"/>
    <property type="match status" value="1"/>
</dbReference>
<dbReference type="InterPro" id="IPR018306">
    <property type="entry name" value="Phage_T5_Orf172_DNA-bd"/>
</dbReference>
<dbReference type="HOGENOM" id="CLU_042626_0_0_0"/>
<evidence type="ECO:0000313" key="3">
    <source>
        <dbReference type="Proteomes" id="UP000019151"/>
    </source>
</evidence>
<evidence type="ECO:0000259" key="1">
    <source>
        <dbReference type="SMART" id="SM00974"/>
    </source>
</evidence>
<dbReference type="EMBL" id="CP007128">
    <property type="protein sequence ID" value="AHG91857.1"/>
    <property type="molecule type" value="Genomic_DNA"/>
</dbReference>
<dbReference type="SMART" id="SM00974">
    <property type="entry name" value="T5orf172"/>
    <property type="match status" value="1"/>
</dbReference>
<dbReference type="GO" id="GO:0004386">
    <property type="term" value="F:helicase activity"/>
    <property type="evidence" value="ECO:0007669"/>
    <property type="project" value="UniProtKB-KW"/>
</dbReference>
<accession>W0RMZ5</accession>
<reference evidence="2 3" key="1">
    <citation type="journal article" date="2014" name="Genome Announc.">
        <title>Genome Sequence and Methylome of Soil Bacterium Gemmatirosa kalamazoonensis KBS708T, a Member of the Rarely Cultivated Gemmatimonadetes Phylum.</title>
        <authorList>
            <person name="Debruyn J.M."/>
            <person name="Radosevich M."/>
            <person name="Wommack K.E."/>
            <person name="Polson S.W."/>
            <person name="Hauser L.J."/>
            <person name="Fawaz M.N."/>
            <person name="Korlach J."/>
            <person name="Tsai Y.C."/>
        </authorList>
    </citation>
    <scope>NUCLEOTIDE SEQUENCE [LARGE SCALE GENOMIC DNA]</scope>
    <source>
        <strain evidence="2 3">KBS708</strain>
    </source>
</reference>
<keyword evidence="2" id="KW-0347">Helicase</keyword>
<organism evidence="2 3">
    <name type="scientific">Gemmatirosa kalamazoonensis</name>
    <dbReference type="NCBI Taxonomy" id="861299"/>
    <lineage>
        <taxon>Bacteria</taxon>
        <taxon>Pseudomonadati</taxon>
        <taxon>Gemmatimonadota</taxon>
        <taxon>Gemmatimonadia</taxon>
        <taxon>Gemmatimonadales</taxon>
        <taxon>Gemmatimonadaceae</taxon>
        <taxon>Gemmatirosa</taxon>
    </lineage>
</organism>
<name>W0RMZ5_9BACT</name>
<protein>
    <submittedName>
        <fullName evidence="2">Helicase A859L containing protein</fullName>
    </submittedName>
</protein>
<dbReference type="KEGG" id="gba:J421_4320"/>
<dbReference type="PATRIC" id="fig|861299.3.peg.4376"/>
<dbReference type="FunCoup" id="W0RMZ5">
    <property type="interactions" value="6"/>
</dbReference>
<dbReference type="eggNOG" id="COG0226">
    <property type="taxonomic scope" value="Bacteria"/>
</dbReference>
<keyword evidence="2" id="KW-0067">ATP-binding</keyword>
<gene>
    <name evidence="2" type="ORF">J421_4320</name>
</gene>